<dbReference type="PROSITE" id="PS00036">
    <property type="entry name" value="BZIP_BASIC"/>
    <property type="match status" value="1"/>
</dbReference>
<gene>
    <name evidence="6" type="ORF">CYFA0S_28e00628g</name>
</gene>
<dbReference type="PhylomeDB" id="A0A061BGU1"/>
<protein>
    <submittedName>
        <fullName evidence="6">CYFA0S28e00628g1_1</fullName>
    </submittedName>
</protein>
<dbReference type="PROSITE" id="PS50217">
    <property type="entry name" value="BZIP"/>
    <property type="match status" value="1"/>
</dbReference>
<dbReference type="SUPFAM" id="SSF111430">
    <property type="entry name" value="YAP1 redox domain"/>
    <property type="match status" value="1"/>
</dbReference>
<dbReference type="VEuPathDB" id="FungiDB:BON22_4645"/>
<dbReference type="PANTHER" id="PTHR40621">
    <property type="entry name" value="TRANSCRIPTION FACTOR KAPC-RELATED"/>
    <property type="match status" value="1"/>
</dbReference>
<feature type="region of interest" description="Disordered" evidence="4">
    <location>
        <begin position="1"/>
        <end position="68"/>
    </location>
</feature>
<dbReference type="GO" id="GO:0034599">
    <property type="term" value="P:cellular response to oxidative stress"/>
    <property type="evidence" value="ECO:0007669"/>
    <property type="project" value="UniProtKB-ARBA"/>
</dbReference>
<dbReference type="OrthoDB" id="5380163at2759"/>
<dbReference type="Pfam" id="PF08601">
    <property type="entry name" value="PAP1"/>
    <property type="match status" value="1"/>
</dbReference>
<proteinExistence type="predicted"/>
<evidence type="ECO:0000256" key="4">
    <source>
        <dbReference type="SAM" id="MobiDB-lite"/>
    </source>
</evidence>
<dbReference type="GO" id="GO:0001228">
    <property type="term" value="F:DNA-binding transcription activator activity, RNA polymerase II-specific"/>
    <property type="evidence" value="ECO:0007669"/>
    <property type="project" value="TreeGrafter"/>
</dbReference>
<feature type="compositionally biased region" description="Basic and acidic residues" evidence="4">
    <location>
        <begin position="57"/>
        <end position="68"/>
    </location>
</feature>
<evidence type="ECO:0000256" key="2">
    <source>
        <dbReference type="ARBA" id="ARBA00004496"/>
    </source>
</evidence>
<dbReference type="Pfam" id="PF00170">
    <property type="entry name" value="bZIP_1"/>
    <property type="match status" value="1"/>
</dbReference>
<dbReference type="InterPro" id="IPR023167">
    <property type="entry name" value="Yap1_redox_dom_sf"/>
</dbReference>
<dbReference type="CDD" id="cd14688">
    <property type="entry name" value="bZIP_YAP"/>
    <property type="match status" value="1"/>
</dbReference>
<feature type="region of interest" description="Disordered" evidence="4">
    <location>
        <begin position="271"/>
        <end position="294"/>
    </location>
</feature>
<name>A0A061BGU1_CYBFA</name>
<organism evidence="6">
    <name type="scientific">Cyberlindnera fabianii</name>
    <name type="common">Yeast</name>
    <name type="synonym">Hansenula fabianii</name>
    <dbReference type="NCBI Taxonomy" id="36022"/>
    <lineage>
        <taxon>Eukaryota</taxon>
        <taxon>Fungi</taxon>
        <taxon>Dikarya</taxon>
        <taxon>Ascomycota</taxon>
        <taxon>Saccharomycotina</taxon>
        <taxon>Saccharomycetes</taxon>
        <taxon>Phaffomycetales</taxon>
        <taxon>Phaffomycetaceae</taxon>
        <taxon>Cyberlindnera</taxon>
    </lineage>
</organism>
<dbReference type="SMART" id="SM00338">
    <property type="entry name" value="BRLZ"/>
    <property type="match status" value="1"/>
</dbReference>
<dbReference type="SUPFAM" id="SSF57959">
    <property type="entry name" value="Leucine zipper domain"/>
    <property type="match status" value="1"/>
</dbReference>
<dbReference type="AlphaFoldDB" id="A0A061BGU1"/>
<evidence type="ECO:0000256" key="1">
    <source>
        <dbReference type="ARBA" id="ARBA00004123"/>
    </source>
</evidence>
<evidence type="ECO:0000259" key="5">
    <source>
        <dbReference type="PROSITE" id="PS50217"/>
    </source>
</evidence>
<feature type="region of interest" description="Disordered" evidence="4">
    <location>
        <begin position="128"/>
        <end position="148"/>
    </location>
</feature>
<dbReference type="GO" id="GO:0000976">
    <property type="term" value="F:transcription cis-regulatory region binding"/>
    <property type="evidence" value="ECO:0007669"/>
    <property type="project" value="InterPro"/>
</dbReference>
<dbReference type="InterPro" id="IPR004827">
    <property type="entry name" value="bZIP"/>
</dbReference>
<dbReference type="InterPro" id="IPR050936">
    <property type="entry name" value="AP-1-like"/>
</dbReference>
<dbReference type="PANTHER" id="PTHR40621:SF6">
    <property type="entry name" value="AP-1-LIKE TRANSCRIPTION FACTOR YAP1-RELATED"/>
    <property type="match status" value="1"/>
</dbReference>
<dbReference type="InterPro" id="IPR046347">
    <property type="entry name" value="bZIP_sf"/>
</dbReference>
<dbReference type="FunFam" id="1.20.5.170:FF:000067">
    <property type="entry name" value="BZIP transcription factor"/>
    <property type="match status" value="1"/>
</dbReference>
<evidence type="ECO:0000256" key="3">
    <source>
        <dbReference type="ARBA" id="ARBA00023242"/>
    </source>
</evidence>
<evidence type="ECO:0000313" key="6">
    <source>
        <dbReference type="EMBL" id="CDR47093.1"/>
    </source>
</evidence>
<feature type="region of interest" description="Disordered" evidence="4">
    <location>
        <begin position="181"/>
        <end position="224"/>
    </location>
</feature>
<dbReference type="GO" id="GO:0090575">
    <property type="term" value="C:RNA polymerase II transcription regulator complex"/>
    <property type="evidence" value="ECO:0007669"/>
    <property type="project" value="TreeGrafter"/>
</dbReference>
<comment type="subcellular location">
    <subcellularLocation>
        <location evidence="2">Cytoplasm</location>
    </subcellularLocation>
    <subcellularLocation>
        <location evidence="1">Nucleus</location>
    </subcellularLocation>
</comment>
<dbReference type="Gene3D" id="1.10.238.100">
    <property type="entry name" value="YAP1 redox domain. Chain B"/>
    <property type="match status" value="1"/>
</dbReference>
<feature type="compositionally biased region" description="Basic and acidic residues" evidence="4">
    <location>
        <begin position="1"/>
        <end position="11"/>
    </location>
</feature>
<feature type="compositionally biased region" description="Low complexity" evidence="4">
    <location>
        <begin position="185"/>
        <end position="216"/>
    </location>
</feature>
<keyword evidence="3" id="KW-0539">Nucleus</keyword>
<dbReference type="EMBL" id="LK052913">
    <property type="protein sequence ID" value="CDR47093.1"/>
    <property type="molecule type" value="Genomic_DNA"/>
</dbReference>
<accession>A0A061BGU1</accession>
<feature type="domain" description="BZIP" evidence="5">
    <location>
        <begin position="41"/>
        <end position="104"/>
    </location>
</feature>
<reference evidence="6" key="1">
    <citation type="journal article" date="2014" name="Genome Announc.">
        <title>Genome sequence of the yeast Cyberlindnera fabianii (Hansenula fabianii).</title>
        <authorList>
            <person name="Freel K.C."/>
            <person name="Sarilar V."/>
            <person name="Neuveglise C."/>
            <person name="Devillers H."/>
            <person name="Friedrich A."/>
            <person name="Schacherer J."/>
        </authorList>
    </citation>
    <scope>NUCLEOTIDE SEQUENCE</scope>
    <source>
        <strain evidence="6">YJS4271</strain>
    </source>
</reference>
<sequence length="486" mass="52752">MSSELLTKRQFSEVAESPASEAKRAETAKKGSKPGRKPLETEPKNKRTAQNRAAQRAFRERKERKMKELEEKISQLEEEKKSAHTESEFLRVQVQTLMAELSKHRGPNAINDLKLPGFNKAALNTGGLSATPSSSDVSSTFSPNGSESTLKSLSYAVSGGSDAGDGRPQFSFEFPWSRKGSIQINPDSSSHPTSSSSNNVPGLSSDGSASSSSTSSPFELYNNDDTQELPMFNKQKDKSNHQEFNFDDNFNEGVSEFCNDLGSACGTKDCPVPKSQSAAPTPSDTTTTTNKKGLTTLDTTTHNVKASDDPLAFLRDSNLDYNFSSFDPSLAFDDNNNEVDDILNPPDPLAYLTTEESIYDPFGMFGGQRRASNHNNSTSNSTQNNVKLDALLGAPTAASTTITDTTGITTGGEEQDLESEVVPSTEGRLLKCTEIWDRITSHPKYADIDIDGLCSELRAKAKCSDKGVVIDYSDVNKVIMNSLHGE</sequence>
<dbReference type="GO" id="GO:0005737">
    <property type="term" value="C:cytoplasm"/>
    <property type="evidence" value="ECO:0007669"/>
    <property type="project" value="UniProtKB-SubCell"/>
</dbReference>
<dbReference type="InterPro" id="IPR013910">
    <property type="entry name" value="TF_PAP1"/>
</dbReference>
<feature type="compositionally biased region" description="Low complexity" evidence="4">
    <location>
        <begin position="277"/>
        <end position="294"/>
    </location>
</feature>
<feature type="compositionally biased region" description="Low complexity" evidence="4">
    <location>
        <begin position="129"/>
        <end position="143"/>
    </location>
</feature>
<dbReference type="Gene3D" id="1.20.5.170">
    <property type="match status" value="1"/>
</dbReference>